<protein>
    <submittedName>
        <fullName evidence="2">Uncharacterized protein</fullName>
    </submittedName>
</protein>
<sequence>MRRRKQPTHAPFSSPVTHADKARPDRRVRDGARPNDHNNDKNDSSIDSLNDTVSDTVSDTVGDNNKNHPSNAS</sequence>
<dbReference type="AlphaFoldDB" id="A0A0U3MW39"/>
<dbReference type="KEGG" id="rdp:RD2015_2770"/>
<feature type="compositionally biased region" description="Polar residues" evidence="1">
    <location>
        <begin position="45"/>
        <end position="73"/>
    </location>
</feature>
<reference evidence="2 3" key="1">
    <citation type="submission" date="2015-12" db="EMBL/GenBank/DDBJ databases">
        <title>Complete genome of Roseateles depolymerans KCTC 42856.</title>
        <authorList>
            <person name="Kim K.M."/>
        </authorList>
    </citation>
    <scope>NUCLEOTIDE SEQUENCE [LARGE SCALE GENOMIC DNA]</scope>
    <source>
        <strain evidence="2 3">KCTC 42856</strain>
    </source>
</reference>
<dbReference type="EMBL" id="CP013729">
    <property type="protein sequence ID" value="ALV07235.1"/>
    <property type="molecule type" value="Genomic_DNA"/>
</dbReference>
<dbReference type="STRING" id="76731.RD2015_2770"/>
<dbReference type="Proteomes" id="UP000060699">
    <property type="component" value="Chromosome"/>
</dbReference>
<name>A0A0U3MW39_9BURK</name>
<evidence type="ECO:0000256" key="1">
    <source>
        <dbReference type="SAM" id="MobiDB-lite"/>
    </source>
</evidence>
<evidence type="ECO:0000313" key="2">
    <source>
        <dbReference type="EMBL" id="ALV07235.1"/>
    </source>
</evidence>
<organism evidence="2 3">
    <name type="scientific">Roseateles depolymerans</name>
    <dbReference type="NCBI Taxonomy" id="76731"/>
    <lineage>
        <taxon>Bacteria</taxon>
        <taxon>Pseudomonadati</taxon>
        <taxon>Pseudomonadota</taxon>
        <taxon>Betaproteobacteria</taxon>
        <taxon>Burkholderiales</taxon>
        <taxon>Sphaerotilaceae</taxon>
        <taxon>Roseateles</taxon>
    </lineage>
</organism>
<keyword evidence="3" id="KW-1185">Reference proteome</keyword>
<gene>
    <name evidence="2" type="ORF">RD2015_2770</name>
</gene>
<feature type="compositionally biased region" description="Basic and acidic residues" evidence="1">
    <location>
        <begin position="18"/>
        <end position="44"/>
    </location>
</feature>
<feature type="region of interest" description="Disordered" evidence="1">
    <location>
        <begin position="1"/>
        <end position="73"/>
    </location>
</feature>
<proteinExistence type="predicted"/>
<accession>A0A0U3MW39</accession>
<evidence type="ECO:0000313" key="3">
    <source>
        <dbReference type="Proteomes" id="UP000060699"/>
    </source>
</evidence>